<dbReference type="AlphaFoldDB" id="H2YLI8"/>
<dbReference type="Proteomes" id="UP000007875">
    <property type="component" value="Unassembled WGS sequence"/>
</dbReference>
<name>H2YLI8_CIOSA</name>
<keyword evidence="2" id="KW-1185">Reference proteome</keyword>
<dbReference type="HOGENOM" id="CLU_1582120_0_0_1"/>
<reference evidence="1" key="3">
    <citation type="submission" date="2025-09" db="UniProtKB">
        <authorList>
            <consortium name="Ensembl"/>
        </authorList>
    </citation>
    <scope>IDENTIFICATION</scope>
</reference>
<reference evidence="2" key="1">
    <citation type="submission" date="2003-08" db="EMBL/GenBank/DDBJ databases">
        <authorList>
            <person name="Birren B."/>
            <person name="Nusbaum C."/>
            <person name="Abebe A."/>
            <person name="Abouelleil A."/>
            <person name="Adekoya E."/>
            <person name="Ait-zahra M."/>
            <person name="Allen N."/>
            <person name="Allen T."/>
            <person name="An P."/>
            <person name="Anderson M."/>
            <person name="Anderson S."/>
            <person name="Arachchi H."/>
            <person name="Armbruster J."/>
            <person name="Bachantsang P."/>
            <person name="Baldwin J."/>
            <person name="Barry A."/>
            <person name="Bayul T."/>
            <person name="Blitshsteyn B."/>
            <person name="Bloom T."/>
            <person name="Blye J."/>
            <person name="Boguslavskiy L."/>
            <person name="Borowsky M."/>
            <person name="Boukhgalter B."/>
            <person name="Brunache A."/>
            <person name="Butler J."/>
            <person name="Calixte N."/>
            <person name="Calvo S."/>
            <person name="Camarata J."/>
            <person name="Campo K."/>
            <person name="Chang J."/>
            <person name="Cheshatsang Y."/>
            <person name="Citroen M."/>
            <person name="Collymore A."/>
            <person name="Considine T."/>
            <person name="Cook A."/>
            <person name="Cooke P."/>
            <person name="Corum B."/>
            <person name="Cuomo C."/>
            <person name="David R."/>
            <person name="Dawoe T."/>
            <person name="Degray S."/>
            <person name="Dodge S."/>
            <person name="Dooley K."/>
            <person name="Dorje P."/>
            <person name="Dorjee K."/>
            <person name="Dorris L."/>
            <person name="Duffey N."/>
            <person name="Dupes A."/>
            <person name="Elkins T."/>
            <person name="Engels R."/>
            <person name="Erickson J."/>
            <person name="Farina A."/>
            <person name="Faro S."/>
            <person name="Ferreira P."/>
            <person name="Fischer H."/>
            <person name="Fitzgerald M."/>
            <person name="Foley K."/>
            <person name="Gage D."/>
            <person name="Galagan J."/>
            <person name="Gearin G."/>
            <person name="Gnerre S."/>
            <person name="Gnirke A."/>
            <person name="Goyette A."/>
            <person name="Graham J."/>
            <person name="Grandbois E."/>
            <person name="Gyaltsen K."/>
            <person name="Hafez N."/>
            <person name="Hagopian D."/>
            <person name="Hagos B."/>
            <person name="Hall J."/>
            <person name="Hatcher B."/>
            <person name="Heller A."/>
            <person name="Higgins H."/>
            <person name="Honan T."/>
            <person name="Horn A."/>
            <person name="Houde N."/>
            <person name="Hughes L."/>
            <person name="Hulme W."/>
            <person name="Husby E."/>
            <person name="Iliev I."/>
            <person name="Jaffe D."/>
            <person name="Jones C."/>
            <person name="Kamal M."/>
            <person name="Kamat A."/>
            <person name="Kamvysselis M."/>
            <person name="Karlsson E."/>
            <person name="Kells C."/>
            <person name="Kieu A."/>
            <person name="Kisner P."/>
            <person name="Kodira C."/>
            <person name="Kulbokas E."/>
            <person name="Labutti K."/>
            <person name="Lama D."/>
            <person name="Landers T."/>
            <person name="Leger J."/>
            <person name="Levine S."/>
            <person name="Lewis D."/>
            <person name="Lewis T."/>
            <person name="Lindblad-toh K."/>
            <person name="Liu X."/>
            <person name="Lokyitsang T."/>
            <person name="Lokyitsang Y."/>
            <person name="Lucien O."/>
            <person name="Lui A."/>
            <person name="Ma L.J."/>
            <person name="Mabbitt R."/>
            <person name="Macdonald J."/>
            <person name="Maclean C."/>
            <person name="Major J."/>
            <person name="Manning J."/>
            <person name="Marabella R."/>
            <person name="Maru K."/>
            <person name="Matthews C."/>
            <person name="Mauceli E."/>
            <person name="Mccarthy M."/>
            <person name="Mcdonough S."/>
            <person name="Mcghee T."/>
            <person name="Meldrim J."/>
            <person name="Meneus L."/>
            <person name="Mesirov J."/>
            <person name="Mihalev A."/>
            <person name="Mihova T."/>
            <person name="Mikkelsen T."/>
            <person name="Mlenga V."/>
            <person name="Moru K."/>
            <person name="Mozes J."/>
            <person name="Mulrain L."/>
            <person name="Munson G."/>
            <person name="Naylor J."/>
            <person name="Newes C."/>
            <person name="Nguyen C."/>
            <person name="Nguyen N."/>
            <person name="Nguyen T."/>
            <person name="Nicol R."/>
            <person name="Nielsen C."/>
            <person name="Nizzari M."/>
            <person name="Norbu C."/>
            <person name="Norbu N."/>
            <person name="O'donnell P."/>
            <person name="Okoawo O."/>
            <person name="O'leary S."/>
            <person name="Omotosho B."/>
            <person name="O'neill K."/>
            <person name="Osman S."/>
            <person name="Parker S."/>
            <person name="Perrin D."/>
            <person name="Phunkhang P."/>
            <person name="Piqani B."/>
            <person name="Purcell S."/>
            <person name="Rachupka T."/>
            <person name="Ramasamy U."/>
            <person name="Rameau R."/>
            <person name="Ray V."/>
            <person name="Raymond C."/>
            <person name="Retta R."/>
            <person name="Richardson S."/>
            <person name="Rise C."/>
            <person name="Rodriguez J."/>
            <person name="Rogers J."/>
            <person name="Rogov P."/>
            <person name="Rutman M."/>
            <person name="Schupbach R."/>
            <person name="Seaman C."/>
            <person name="Settipalli S."/>
            <person name="Sharpe T."/>
            <person name="Sheridan J."/>
            <person name="Sherpa N."/>
            <person name="Shi J."/>
            <person name="Smirnov S."/>
            <person name="Smith C."/>
            <person name="Sougnez C."/>
            <person name="Spencer B."/>
            <person name="Stalker J."/>
            <person name="Stange-thomann N."/>
            <person name="Stavropoulos S."/>
            <person name="Stetson K."/>
            <person name="Stone C."/>
            <person name="Stone S."/>
            <person name="Stubbs M."/>
            <person name="Talamas J."/>
            <person name="Tchuinga P."/>
            <person name="Tenzing P."/>
            <person name="Tesfaye S."/>
            <person name="Theodore J."/>
            <person name="Thoulutsang Y."/>
            <person name="Topham K."/>
            <person name="Towey S."/>
            <person name="Tsamla T."/>
            <person name="Tsomo N."/>
            <person name="Vallee D."/>
            <person name="Vassiliev H."/>
            <person name="Venkataraman V."/>
            <person name="Vinson J."/>
            <person name="Vo A."/>
            <person name="Wade C."/>
            <person name="Wang S."/>
            <person name="Wangchuk T."/>
            <person name="Wangdi T."/>
            <person name="Whittaker C."/>
            <person name="Wilkinson J."/>
            <person name="Wu Y."/>
            <person name="Wyman D."/>
            <person name="Yadav S."/>
            <person name="Yang S."/>
            <person name="Yang X."/>
            <person name="Yeager S."/>
            <person name="Yee E."/>
            <person name="Young G."/>
            <person name="Zainoun J."/>
            <person name="Zembeck L."/>
            <person name="Zimmer A."/>
            <person name="Zody M."/>
            <person name="Lander E."/>
        </authorList>
    </citation>
    <scope>NUCLEOTIDE SEQUENCE [LARGE SCALE GENOMIC DNA]</scope>
</reference>
<protein>
    <submittedName>
        <fullName evidence="1">Uncharacterized protein</fullName>
    </submittedName>
</protein>
<evidence type="ECO:0000313" key="2">
    <source>
        <dbReference type="Proteomes" id="UP000007875"/>
    </source>
</evidence>
<dbReference type="Ensembl" id="ENSCSAVT00000006268.1">
    <property type="protein sequence ID" value="ENSCSAVP00000006190.1"/>
    <property type="gene ID" value="ENSCSAVG00000003694.1"/>
</dbReference>
<organism evidence="1 2">
    <name type="scientific">Ciona savignyi</name>
    <name type="common">Pacific transparent sea squirt</name>
    <dbReference type="NCBI Taxonomy" id="51511"/>
    <lineage>
        <taxon>Eukaryota</taxon>
        <taxon>Metazoa</taxon>
        <taxon>Chordata</taxon>
        <taxon>Tunicata</taxon>
        <taxon>Ascidiacea</taxon>
        <taxon>Phlebobranchia</taxon>
        <taxon>Cionidae</taxon>
        <taxon>Ciona</taxon>
    </lineage>
</organism>
<proteinExistence type="predicted"/>
<dbReference type="InParanoid" id="H2YLI8"/>
<reference evidence="1" key="2">
    <citation type="submission" date="2025-08" db="UniProtKB">
        <authorList>
            <consortium name="Ensembl"/>
        </authorList>
    </citation>
    <scope>IDENTIFICATION</scope>
</reference>
<evidence type="ECO:0000313" key="1">
    <source>
        <dbReference type="Ensembl" id="ENSCSAVP00000006190.1"/>
    </source>
</evidence>
<accession>H2YLI8</accession>
<sequence length="169" mass="18957">KPPEFCQDCVYLQSRCFSSATLLSCISATCNTVTCAGYATRIIEAAIQSFLDASCVKSRDHDDVWSWWENVIAAYTTPVTNHQEFTKESLLHGNFLSLHVDSMSRLTLPGFYGNEDLSAYTDDSAEREKLNDSALADACLLSSWRPTDDNSSKLFLIWDHFLHVCSLLI</sequence>